<feature type="transmembrane region" description="Helical" evidence="2">
    <location>
        <begin position="123"/>
        <end position="146"/>
    </location>
</feature>
<feature type="compositionally biased region" description="Basic and acidic residues" evidence="1">
    <location>
        <begin position="325"/>
        <end position="340"/>
    </location>
</feature>
<comment type="caution">
    <text evidence="3">The sequence shown here is derived from an EMBL/GenBank/DDBJ whole genome shotgun (WGS) entry which is preliminary data.</text>
</comment>
<proteinExistence type="predicted"/>
<evidence type="ECO:0000313" key="4">
    <source>
        <dbReference type="Proteomes" id="UP001589568"/>
    </source>
</evidence>
<protein>
    <submittedName>
        <fullName evidence="3">Uncharacterized protein</fullName>
    </submittedName>
</protein>
<feature type="region of interest" description="Disordered" evidence="1">
    <location>
        <begin position="315"/>
        <end position="340"/>
    </location>
</feature>
<keyword evidence="2" id="KW-0472">Membrane</keyword>
<reference evidence="3 4" key="1">
    <citation type="submission" date="2024-09" db="EMBL/GenBank/DDBJ databases">
        <authorList>
            <person name="Sun Q."/>
            <person name="Mori K."/>
        </authorList>
    </citation>
    <scope>NUCLEOTIDE SEQUENCE [LARGE SCALE GENOMIC DNA]</scope>
    <source>
        <strain evidence="3 4">JCM 3324</strain>
    </source>
</reference>
<keyword evidence="2" id="KW-0812">Transmembrane</keyword>
<feature type="transmembrane region" description="Helical" evidence="2">
    <location>
        <begin position="84"/>
        <end position="111"/>
    </location>
</feature>
<dbReference type="Proteomes" id="UP001589568">
    <property type="component" value="Unassembled WGS sequence"/>
</dbReference>
<evidence type="ECO:0000313" key="3">
    <source>
        <dbReference type="EMBL" id="MFB9468121.1"/>
    </source>
</evidence>
<accession>A0ABV5NDM4</accession>
<organism evidence="3 4">
    <name type="scientific">Nonomuraea salmonea</name>
    <dbReference type="NCBI Taxonomy" id="46181"/>
    <lineage>
        <taxon>Bacteria</taxon>
        <taxon>Bacillati</taxon>
        <taxon>Actinomycetota</taxon>
        <taxon>Actinomycetes</taxon>
        <taxon>Streptosporangiales</taxon>
        <taxon>Streptosporangiaceae</taxon>
        <taxon>Nonomuraea</taxon>
    </lineage>
</organism>
<evidence type="ECO:0000256" key="2">
    <source>
        <dbReference type="SAM" id="Phobius"/>
    </source>
</evidence>
<keyword evidence="2" id="KW-1133">Transmembrane helix</keyword>
<evidence type="ECO:0000256" key="1">
    <source>
        <dbReference type="SAM" id="MobiDB-lite"/>
    </source>
</evidence>
<keyword evidence="4" id="KW-1185">Reference proteome</keyword>
<sequence>MTEAPRPGIGRVTAAIVAVAAMLPYLTLKILWLAGHYVGVGAPDLMADLAMVGMNAMTFGMDAVGLVLALAFTMRWGLRLPAWLVLLPLWVGSGLLSVVIVSAPVVLAASGLDALDGGPIEPWVYAMVYGGFIGQGVGLMAAFALYARDRWPAVFTTRLSHPFPSLTRPLQRVIAWAALPVAVLLGGVMLTRVIGAQPYLAVQNLLRGTLAIAGALALVALVRGRGPGRGPGRGAGRGRGPFWRPAVLVWLGSGTLFAWGLYTMVVAAAAGPLSAAEGGVEEFVALFGMLTGLVMGLCAAFLLVERSSVGSGVGDVQAVQQPLEGDDRERDRGAADQRHR</sequence>
<feature type="transmembrane region" description="Helical" evidence="2">
    <location>
        <begin position="283"/>
        <end position="304"/>
    </location>
</feature>
<feature type="transmembrane region" description="Helical" evidence="2">
    <location>
        <begin position="173"/>
        <end position="194"/>
    </location>
</feature>
<feature type="transmembrane region" description="Helical" evidence="2">
    <location>
        <begin position="206"/>
        <end position="226"/>
    </location>
</feature>
<feature type="transmembrane region" description="Helical" evidence="2">
    <location>
        <begin position="247"/>
        <end position="271"/>
    </location>
</feature>
<feature type="transmembrane region" description="Helical" evidence="2">
    <location>
        <begin position="52"/>
        <end position="72"/>
    </location>
</feature>
<feature type="transmembrane region" description="Helical" evidence="2">
    <location>
        <begin position="12"/>
        <end position="32"/>
    </location>
</feature>
<dbReference type="RefSeq" id="WP_379482466.1">
    <property type="nucleotide sequence ID" value="NZ_JBHMCF010000003.1"/>
</dbReference>
<name>A0ABV5NDM4_9ACTN</name>
<gene>
    <name evidence="3" type="ORF">ACFFR3_01310</name>
</gene>
<dbReference type="EMBL" id="JBHMCF010000003">
    <property type="protein sequence ID" value="MFB9468121.1"/>
    <property type="molecule type" value="Genomic_DNA"/>
</dbReference>